<organism evidence="2 3">
    <name type="scientific">Ceutorhynchus assimilis</name>
    <name type="common">cabbage seed weevil</name>
    <dbReference type="NCBI Taxonomy" id="467358"/>
    <lineage>
        <taxon>Eukaryota</taxon>
        <taxon>Metazoa</taxon>
        <taxon>Ecdysozoa</taxon>
        <taxon>Arthropoda</taxon>
        <taxon>Hexapoda</taxon>
        <taxon>Insecta</taxon>
        <taxon>Pterygota</taxon>
        <taxon>Neoptera</taxon>
        <taxon>Endopterygota</taxon>
        <taxon>Coleoptera</taxon>
        <taxon>Polyphaga</taxon>
        <taxon>Cucujiformia</taxon>
        <taxon>Curculionidae</taxon>
        <taxon>Ceutorhynchinae</taxon>
        <taxon>Ceutorhynchus</taxon>
    </lineage>
</organism>
<name>A0A9N9MKQ2_9CUCU</name>
<evidence type="ECO:0000256" key="1">
    <source>
        <dbReference type="SAM" id="MobiDB-lite"/>
    </source>
</evidence>
<evidence type="ECO:0000313" key="3">
    <source>
        <dbReference type="Proteomes" id="UP001152799"/>
    </source>
</evidence>
<sequence length="35" mass="3953">MVINLQAKASSLHALHDPSRLKKKPPPYIEKIAEK</sequence>
<dbReference type="EMBL" id="OU892278">
    <property type="protein sequence ID" value="CAG9764241.1"/>
    <property type="molecule type" value="Genomic_DNA"/>
</dbReference>
<protein>
    <submittedName>
        <fullName evidence="2">Uncharacterized protein</fullName>
    </submittedName>
</protein>
<feature type="region of interest" description="Disordered" evidence="1">
    <location>
        <begin position="1"/>
        <end position="35"/>
    </location>
</feature>
<proteinExistence type="predicted"/>
<dbReference type="AlphaFoldDB" id="A0A9N9MKQ2"/>
<accession>A0A9N9MKQ2</accession>
<reference evidence="2" key="1">
    <citation type="submission" date="2022-01" db="EMBL/GenBank/DDBJ databases">
        <authorList>
            <person name="King R."/>
        </authorList>
    </citation>
    <scope>NUCLEOTIDE SEQUENCE</scope>
</reference>
<dbReference type="Proteomes" id="UP001152799">
    <property type="component" value="Chromosome 2"/>
</dbReference>
<gene>
    <name evidence="2" type="ORF">CEUTPL_LOCUS4883</name>
</gene>
<keyword evidence="3" id="KW-1185">Reference proteome</keyword>
<evidence type="ECO:0000313" key="2">
    <source>
        <dbReference type="EMBL" id="CAG9764241.1"/>
    </source>
</evidence>